<keyword evidence="2" id="KW-1133">Transmembrane helix</keyword>
<dbReference type="Proteomes" id="UP001604277">
    <property type="component" value="Unassembled WGS sequence"/>
</dbReference>
<feature type="compositionally biased region" description="Basic and acidic residues" evidence="1">
    <location>
        <begin position="639"/>
        <end position="649"/>
    </location>
</feature>
<proteinExistence type="predicted"/>
<feature type="region of interest" description="Disordered" evidence="1">
    <location>
        <begin position="77"/>
        <end position="109"/>
    </location>
</feature>
<dbReference type="EMBL" id="JBFOLJ010000020">
    <property type="protein sequence ID" value="KAL2462608.1"/>
    <property type="molecule type" value="Genomic_DNA"/>
</dbReference>
<reference evidence="4" key="1">
    <citation type="submission" date="2024-07" db="EMBL/GenBank/DDBJ databases">
        <title>Two chromosome-level genome assemblies of Korean endemic species Abeliophyllum distichum and Forsythia ovata (Oleaceae).</title>
        <authorList>
            <person name="Jang H."/>
        </authorList>
    </citation>
    <scope>NUCLEOTIDE SEQUENCE [LARGE SCALE GENOMIC DNA]</scope>
</reference>
<evidence type="ECO:0000256" key="1">
    <source>
        <dbReference type="SAM" id="MobiDB-lite"/>
    </source>
</evidence>
<name>A0ABD1PGV5_9LAMI</name>
<gene>
    <name evidence="3" type="ORF">Fot_53845</name>
</gene>
<protein>
    <submittedName>
        <fullName evidence="3">Uncharacterized protein</fullName>
    </submittedName>
</protein>
<feature type="transmembrane region" description="Helical" evidence="2">
    <location>
        <begin position="462"/>
        <end position="481"/>
    </location>
</feature>
<dbReference type="PANTHER" id="PTHR34775:SF6">
    <property type="entry name" value="TRANSMEMBRANE PROTEIN"/>
    <property type="match status" value="1"/>
</dbReference>
<evidence type="ECO:0000313" key="3">
    <source>
        <dbReference type="EMBL" id="KAL2462608.1"/>
    </source>
</evidence>
<dbReference type="AlphaFoldDB" id="A0ABD1PGV5"/>
<feature type="region of interest" description="Disordered" evidence="1">
    <location>
        <begin position="639"/>
        <end position="669"/>
    </location>
</feature>
<keyword evidence="4" id="KW-1185">Reference proteome</keyword>
<sequence length="669" mass="74422">MEGSDKGFSSSNILRSPLVPKSSHSGSGENNENDTSQDQMISKLHNPKKPVAKHFMSPTISAASKVAVPRKKILAERNENSSFSDTQLRKTPDLPMKNSPGNSSIGHSDLSSTRFISSKSFALVTNDYDFAADASLKPYDPLTNYLSPRPKYLRYDPNRRHKIFHCKVSESREGKDGTGIKTSTHICSMNSPTPSPIQQISEAAYMEVYGGGFLEVEERDSGLEVHNIQMVEDDNLDMVDSSEAEMIKEDKLDMEDKNTEPVESDHDYEVGKNSELDNVQMAEVDNVERVESIEAEMVEDDTLDSNTESVEYGDSEVFKTGEVSEEVPLTLAAERVESIEAEMVDNVERVESIEAEMVEDDKLDSNTESVEYDCDSEECGEEEYMTQGFEKYTVAKTAQSDDAGGCELVKEVEGSDQTPLKTEGVKPDVELLESHEMPVNLVNEIDEEFDYDGETEKVGSNILVVAGVSTFSIILASLIFVCRSRKGKTTSVEDSQPIPNPFKSTVEDKVTRVCPALEDIEKRMTPGFPAKEEEHIIKEIESSTRPLSLSSSIEEAPKEIRSYIHAPTIELLGEIVIREVGSSHRKIPVIESEECSASQKWSKSHPVSVPSQPFFAQEISTKDPPSYRSFTDEMKILKKEGSKDGEPKIELTTPVRRSSRIRNRSIMSP</sequence>
<dbReference type="PANTHER" id="PTHR34775">
    <property type="entry name" value="TRANSMEMBRANE PROTEIN"/>
    <property type="match status" value="1"/>
</dbReference>
<organism evidence="3 4">
    <name type="scientific">Forsythia ovata</name>
    <dbReference type="NCBI Taxonomy" id="205694"/>
    <lineage>
        <taxon>Eukaryota</taxon>
        <taxon>Viridiplantae</taxon>
        <taxon>Streptophyta</taxon>
        <taxon>Embryophyta</taxon>
        <taxon>Tracheophyta</taxon>
        <taxon>Spermatophyta</taxon>
        <taxon>Magnoliopsida</taxon>
        <taxon>eudicotyledons</taxon>
        <taxon>Gunneridae</taxon>
        <taxon>Pentapetalae</taxon>
        <taxon>asterids</taxon>
        <taxon>lamiids</taxon>
        <taxon>Lamiales</taxon>
        <taxon>Oleaceae</taxon>
        <taxon>Forsythieae</taxon>
        <taxon>Forsythia</taxon>
    </lineage>
</organism>
<feature type="region of interest" description="Disordered" evidence="1">
    <location>
        <begin position="1"/>
        <end position="49"/>
    </location>
</feature>
<keyword evidence="2" id="KW-0472">Membrane</keyword>
<comment type="caution">
    <text evidence="3">The sequence shown here is derived from an EMBL/GenBank/DDBJ whole genome shotgun (WGS) entry which is preliminary data.</text>
</comment>
<evidence type="ECO:0000256" key="2">
    <source>
        <dbReference type="SAM" id="Phobius"/>
    </source>
</evidence>
<feature type="compositionally biased region" description="Polar residues" evidence="1">
    <location>
        <begin position="99"/>
        <end position="109"/>
    </location>
</feature>
<evidence type="ECO:0000313" key="4">
    <source>
        <dbReference type="Proteomes" id="UP001604277"/>
    </source>
</evidence>
<keyword evidence="2" id="KW-0812">Transmembrane</keyword>
<accession>A0ABD1PGV5</accession>